<dbReference type="SUPFAM" id="SSF103473">
    <property type="entry name" value="MFS general substrate transporter"/>
    <property type="match status" value="1"/>
</dbReference>
<evidence type="ECO:0000256" key="5">
    <source>
        <dbReference type="ARBA" id="ARBA00023136"/>
    </source>
</evidence>
<accession>A0AAX4PG35</accession>
<dbReference type="InterPro" id="IPR011701">
    <property type="entry name" value="MFS"/>
</dbReference>
<evidence type="ECO:0000256" key="7">
    <source>
        <dbReference type="SAM" id="Phobius"/>
    </source>
</evidence>
<feature type="transmembrane region" description="Helical" evidence="7">
    <location>
        <begin position="366"/>
        <end position="392"/>
    </location>
</feature>
<dbReference type="AlphaFoldDB" id="A0AAX4PG35"/>
<evidence type="ECO:0000256" key="1">
    <source>
        <dbReference type="ARBA" id="ARBA00004141"/>
    </source>
</evidence>
<feature type="transmembrane region" description="Helical" evidence="7">
    <location>
        <begin position="342"/>
        <end position="360"/>
    </location>
</feature>
<dbReference type="GO" id="GO:0022857">
    <property type="term" value="F:transmembrane transporter activity"/>
    <property type="evidence" value="ECO:0007669"/>
    <property type="project" value="InterPro"/>
</dbReference>
<protein>
    <submittedName>
        <fullName evidence="9">MFS transporter</fullName>
    </submittedName>
</protein>
<name>A0AAX4PG35_9CHLO</name>
<keyword evidence="2" id="KW-0813">Transport</keyword>
<dbReference type="Gene3D" id="1.20.1250.20">
    <property type="entry name" value="MFS general substrate transporter like domains"/>
    <property type="match status" value="1"/>
</dbReference>
<evidence type="ECO:0000256" key="6">
    <source>
        <dbReference type="SAM" id="MobiDB-lite"/>
    </source>
</evidence>
<evidence type="ECO:0000313" key="9">
    <source>
        <dbReference type="EMBL" id="WZN64580.1"/>
    </source>
</evidence>
<dbReference type="InterPro" id="IPR036259">
    <property type="entry name" value="MFS_trans_sf"/>
</dbReference>
<proteinExistence type="predicted"/>
<feature type="transmembrane region" description="Helical" evidence="7">
    <location>
        <begin position="138"/>
        <end position="162"/>
    </location>
</feature>
<feature type="transmembrane region" description="Helical" evidence="7">
    <location>
        <begin position="314"/>
        <end position="335"/>
    </location>
</feature>
<feature type="transmembrane region" description="Helical" evidence="7">
    <location>
        <begin position="85"/>
        <end position="104"/>
    </location>
</feature>
<keyword evidence="3 7" id="KW-0812">Transmembrane</keyword>
<dbReference type="Pfam" id="PF07690">
    <property type="entry name" value="MFS_1"/>
    <property type="match status" value="1"/>
</dbReference>
<feature type="transmembrane region" description="Helical" evidence="7">
    <location>
        <begin position="116"/>
        <end position="132"/>
    </location>
</feature>
<feature type="transmembrane region" description="Helical" evidence="7">
    <location>
        <begin position="404"/>
        <end position="422"/>
    </location>
</feature>
<evidence type="ECO:0000259" key="8">
    <source>
        <dbReference type="PROSITE" id="PS50850"/>
    </source>
</evidence>
<gene>
    <name evidence="9" type="ORF">HKI87_10g61370</name>
</gene>
<keyword evidence="5 7" id="KW-0472">Membrane</keyword>
<evidence type="ECO:0000256" key="3">
    <source>
        <dbReference type="ARBA" id="ARBA00022692"/>
    </source>
</evidence>
<comment type="subcellular location">
    <subcellularLocation>
        <location evidence="1">Membrane</location>
        <topology evidence="1">Multi-pass membrane protein</topology>
    </subcellularLocation>
</comment>
<feature type="transmembrane region" description="Helical" evidence="7">
    <location>
        <begin position="434"/>
        <end position="452"/>
    </location>
</feature>
<feature type="transmembrane region" description="Helical" evidence="7">
    <location>
        <begin position="204"/>
        <end position="225"/>
    </location>
</feature>
<feature type="transmembrane region" description="Helical" evidence="7">
    <location>
        <begin position="272"/>
        <end position="294"/>
    </location>
</feature>
<dbReference type="Proteomes" id="UP001472866">
    <property type="component" value="Chromosome 10"/>
</dbReference>
<dbReference type="InterPro" id="IPR020846">
    <property type="entry name" value="MFS_dom"/>
</dbReference>
<dbReference type="GO" id="GO:0016020">
    <property type="term" value="C:membrane"/>
    <property type="evidence" value="ECO:0007669"/>
    <property type="project" value="UniProtKB-SubCell"/>
</dbReference>
<keyword evidence="10" id="KW-1185">Reference proteome</keyword>
<feature type="transmembrane region" description="Helical" evidence="7">
    <location>
        <begin position="42"/>
        <end position="65"/>
    </location>
</feature>
<dbReference type="EMBL" id="CP151510">
    <property type="protein sequence ID" value="WZN64580.1"/>
    <property type="molecule type" value="Genomic_DNA"/>
</dbReference>
<dbReference type="InterPro" id="IPR052983">
    <property type="entry name" value="MFS_Riboflavin_Transporter"/>
</dbReference>
<dbReference type="PANTHER" id="PTHR43385:SF1">
    <property type="entry name" value="RIBOFLAVIN TRANSPORTER RIBJ"/>
    <property type="match status" value="1"/>
</dbReference>
<evidence type="ECO:0000313" key="10">
    <source>
        <dbReference type="Proteomes" id="UP001472866"/>
    </source>
</evidence>
<evidence type="ECO:0000256" key="4">
    <source>
        <dbReference type="ARBA" id="ARBA00022989"/>
    </source>
</evidence>
<reference evidence="9 10" key="1">
    <citation type="submission" date="2024-03" db="EMBL/GenBank/DDBJ databases">
        <title>Complete genome sequence of the green alga Chloropicon roscoffensis RCC1871.</title>
        <authorList>
            <person name="Lemieux C."/>
            <person name="Pombert J.-F."/>
            <person name="Otis C."/>
            <person name="Turmel M."/>
        </authorList>
    </citation>
    <scope>NUCLEOTIDE SEQUENCE [LARGE SCALE GENOMIC DNA]</scope>
    <source>
        <strain evidence="9 10">RCC1871</strain>
    </source>
</reference>
<feature type="transmembrane region" description="Helical" evidence="7">
    <location>
        <begin position="174"/>
        <end position="192"/>
    </location>
</feature>
<sequence>MRRVESNNGKNKWAKWAALAPAEGPMPTKFGAALAHRAGPKYAYAIVFLGTLAKALSACGQTTFLGGVMDYIEADIGLRRSTTSLLYSFATLLSSLTLPALGWVMDRIGLRKSGCLNAMLMALTCVVLGNLAREPAVLTLFFYLLRFFGQGGMMLIGTNLISNWWIGKRGLMQGISGVGLSLSMTGVFPVLARMSCERLGWRTTFTAIGTFVAFAFVPICWLFFLETPELYGLKPDAAKVVESERAQGGRPKSDVGSVEGKTLREALRTIDFYAATLGGFVWAFNATGVFFHMVSIVETDLGGLEGSRAEGVLGSVYLTCAISSSVLTLLVGWAFDRINPKWIIVLGLLAQSLSIFLWSVDRSVRVTILSAGVFGFSNGCYNNMSGVVHAYLFGRKHIGKISSVAYSSLVIGSALGPLPLGLIEAGNLQAQTRVMQYLCMPCVAVAGFAACCKFRPLISRGGEDASSAGEAGEEEDVEMHRLLGVEEGSGDEDGNL</sequence>
<feature type="region of interest" description="Disordered" evidence="6">
    <location>
        <begin position="464"/>
        <end position="496"/>
    </location>
</feature>
<dbReference type="PANTHER" id="PTHR43385">
    <property type="entry name" value="RIBOFLAVIN TRANSPORTER RIBJ"/>
    <property type="match status" value="1"/>
</dbReference>
<keyword evidence="4 7" id="KW-1133">Transmembrane helix</keyword>
<dbReference type="PROSITE" id="PS50850">
    <property type="entry name" value="MFS"/>
    <property type="match status" value="1"/>
</dbReference>
<evidence type="ECO:0000256" key="2">
    <source>
        <dbReference type="ARBA" id="ARBA00022448"/>
    </source>
</evidence>
<organism evidence="9 10">
    <name type="scientific">Chloropicon roscoffensis</name>
    <dbReference type="NCBI Taxonomy" id="1461544"/>
    <lineage>
        <taxon>Eukaryota</taxon>
        <taxon>Viridiplantae</taxon>
        <taxon>Chlorophyta</taxon>
        <taxon>Chloropicophyceae</taxon>
        <taxon>Chloropicales</taxon>
        <taxon>Chloropicaceae</taxon>
        <taxon>Chloropicon</taxon>
    </lineage>
</organism>
<feature type="domain" description="Major facilitator superfamily (MFS) profile" evidence="8">
    <location>
        <begin position="46"/>
        <end position="459"/>
    </location>
</feature>